<dbReference type="InterPro" id="IPR001270">
    <property type="entry name" value="ClpA/B"/>
</dbReference>
<feature type="domain" description="Clp ATPase C-terminal" evidence="6">
    <location>
        <begin position="819"/>
        <end position="902"/>
    </location>
</feature>
<protein>
    <submittedName>
        <fullName evidence="7">ATP-dependent Clp protease ATP-binding subunit</fullName>
    </submittedName>
</protein>
<gene>
    <name evidence="7" type="ORF">GX656_02310</name>
</gene>
<feature type="domain" description="AAA+ ATPase" evidence="5">
    <location>
        <begin position="646"/>
        <end position="819"/>
    </location>
</feature>
<sequence length="904" mass="102474">MELEFGSKQKTLIGIHHKEKNSFSVSKKGYPVPTDENQSIFLLTRDHFFSITTPQISYLLYSNPKYEKFEKIKSIISNILIVPGVLITTAYILKFTSLLDNFPLILSLLNNPFTNFLFGISIFSILLLWHEFYSDRDQQMQLPLIKKIPQRDIDEINTVGFKFGRYSNIDIAKYISSETIQLLSDFTLNGEFDIYHCFKILTDETFEVQQIVRRGGISIDNEKLENSDVNSDTLPKINLSSIRALLVYAVEEALLTESKMVNPEHIFLAISKMYPQIIKMFQKENINLDIFREVVKFQNFLNRRKAKYLDPDQPYYRKGGIGKQIIYGYTFILSHFSKEINKKIAETNDIFGIGHDEEVENLVSVLGKVTNKNALLIGEPGVGKSSIILGLAQRINKGDVPIQLKDKRIIELDINALIAHSQNASSMEELMIKAMTELSKAGNTILYIDEIQQIVPTKAQESGHTIAGMMLPYILNSKFPIIGSINYSDYKKYFYSNESLRQSFTNIETKEISAADALTILESKIPSLESNFNCFITFPALVSAVEISQRYIKERKLPSSAVQTIEAACSWAQANGIQKITSEHVSKAISLQKNINITEINQEESNKLIKLEENIKSRVIGQDEAVTVISEALRRARADIRNPNKPIGSFLFIGPTGVGKTYLAKVVGEEYFGVEDTIIRLDMSEYQEISSINKFLGSSEGDSILSQTEISLIDRIKRSPHTVVLFDEIEKAHPDILNLFLQIFDEGRLTSNQGDTVDFTHAIIVCTSNIGSKILLDSLSEPNVMWEEAKERVLLELRQVLKPELLNRFDDIIVFQPHDMSNLSKIAVLELNQLAKRLAEKEITLKWTQQIPMLIANKANDPGNGARPLKRYIQDNVEGQIAKAIIEQTLKPGEEVEIKESWIV</sequence>
<keyword evidence="7" id="KW-0645">Protease</keyword>
<dbReference type="InterPro" id="IPR003959">
    <property type="entry name" value="ATPase_AAA_core"/>
</dbReference>
<keyword evidence="1" id="KW-0547">Nucleotide-binding</keyword>
<keyword evidence="3" id="KW-0143">Chaperone</keyword>
<dbReference type="CDD" id="cd19499">
    <property type="entry name" value="RecA-like_ClpB_Hsp104-like"/>
    <property type="match status" value="1"/>
</dbReference>
<keyword evidence="7" id="KW-0378">Hydrolase</keyword>
<dbReference type="GO" id="GO:0005524">
    <property type="term" value="F:ATP binding"/>
    <property type="evidence" value="ECO:0007669"/>
    <property type="project" value="UniProtKB-KW"/>
</dbReference>
<dbReference type="GO" id="GO:0005737">
    <property type="term" value="C:cytoplasm"/>
    <property type="evidence" value="ECO:0007669"/>
    <property type="project" value="TreeGrafter"/>
</dbReference>
<evidence type="ECO:0000256" key="4">
    <source>
        <dbReference type="SAM" id="Phobius"/>
    </source>
</evidence>
<dbReference type="InterPro" id="IPR050130">
    <property type="entry name" value="ClpA_ClpB"/>
</dbReference>
<dbReference type="SMART" id="SM00382">
    <property type="entry name" value="AAA"/>
    <property type="match status" value="2"/>
</dbReference>
<dbReference type="GO" id="GO:0008233">
    <property type="term" value="F:peptidase activity"/>
    <property type="evidence" value="ECO:0007669"/>
    <property type="project" value="UniProtKB-KW"/>
</dbReference>
<keyword evidence="4" id="KW-0472">Membrane</keyword>
<dbReference type="Pfam" id="PF17871">
    <property type="entry name" value="AAA_lid_9"/>
    <property type="match status" value="1"/>
</dbReference>
<evidence type="ECO:0000256" key="1">
    <source>
        <dbReference type="ARBA" id="ARBA00022741"/>
    </source>
</evidence>
<evidence type="ECO:0000313" key="8">
    <source>
        <dbReference type="Proteomes" id="UP000545876"/>
    </source>
</evidence>
<proteinExistence type="predicted"/>
<feature type="transmembrane region" description="Helical" evidence="4">
    <location>
        <begin position="75"/>
        <end position="93"/>
    </location>
</feature>
<keyword evidence="2 7" id="KW-0067">ATP-binding</keyword>
<dbReference type="EMBL" id="JAAZBX010000007">
    <property type="protein sequence ID" value="NLD25449.1"/>
    <property type="molecule type" value="Genomic_DNA"/>
</dbReference>
<dbReference type="SUPFAM" id="SSF52540">
    <property type="entry name" value="P-loop containing nucleoside triphosphate hydrolases"/>
    <property type="match status" value="2"/>
</dbReference>
<dbReference type="InterPro" id="IPR019489">
    <property type="entry name" value="Clp_ATPase_C"/>
</dbReference>
<evidence type="ECO:0000259" key="6">
    <source>
        <dbReference type="SMART" id="SM01086"/>
    </source>
</evidence>
<evidence type="ECO:0000256" key="2">
    <source>
        <dbReference type="ARBA" id="ARBA00022840"/>
    </source>
</evidence>
<dbReference type="Gene3D" id="1.10.8.60">
    <property type="match status" value="2"/>
</dbReference>
<dbReference type="PANTHER" id="PTHR11638">
    <property type="entry name" value="ATP-DEPENDENT CLP PROTEASE"/>
    <property type="match status" value="1"/>
</dbReference>
<dbReference type="Pfam" id="PF10431">
    <property type="entry name" value="ClpB_D2-small"/>
    <property type="match status" value="1"/>
</dbReference>
<dbReference type="InterPro" id="IPR027417">
    <property type="entry name" value="P-loop_NTPase"/>
</dbReference>
<evidence type="ECO:0000259" key="5">
    <source>
        <dbReference type="SMART" id="SM00382"/>
    </source>
</evidence>
<dbReference type="GO" id="GO:0006508">
    <property type="term" value="P:proteolysis"/>
    <property type="evidence" value="ECO:0007669"/>
    <property type="project" value="UniProtKB-KW"/>
</dbReference>
<dbReference type="AlphaFoldDB" id="A0A847D0D2"/>
<keyword evidence="4" id="KW-1133">Transmembrane helix</keyword>
<feature type="domain" description="AAA+ ATPase" evidence="5">
    <location>
        <begin position="370"/>
        <end position="531"/>
    </location>
</feature>
<organism evidence="7 8">
    <name type="scientific">Candidatus Dojkabacteria bacterium</name>
    <dbReference type="NCBI Taxonomy" id="2099670"/>
    <lineage>
        <taxon>Bacteria</taxon>
        <taxon>Candidatus Dojkabacteria</taxon>
    </lineage>
</organism>
<dbReference type="Pfam" id="PF07724">
    <property type="entry name" value="AAA_2"/>
    <property type="match status" value="1"/>
</dbReference>
<dbReference type="CDD" id="cd00009">
    <property type="entry name" value="AAA"/>
    <property type="match status" value="1"/>
</dbReference>
<dbReference type="GO" id="GO:0034605">
    <property type="term" value="P:cellular response to heat"/>
    <property type="evidence" value="ECO:0007669"/>
    <property type="project" value="TreeGrafter"/>
</dbReference>
<dbReference type="Pfam" id="PF00004">
    <property type="entry name" value="AAA"/>
    <property type="match status" value="1"/>
</dbReference>
<comment type="caution">
    <text evidence="7">The sequence shown here is derived from an EMBL/GenBank/DDBJ whole genome shotgun (WGS) entry which is preliminary data.</text>
</comment>
<dbReference type="PANTHER" id="PTHR11638:SF175">
    <property type="entry name" value="ATP-DEPENDENT CLP PROTEASE, ATP-BINDING SUBUNIT CLPC"/>
    <property type="match status" value="1"/>
</dbReference>
<dbReference type="PRINTS" id="PR00300">
    <property type="entry name" value="CLPPROTEASEA"/>
</dbReference>
<reference evidence="7 8" key="1">
    <citation type="journal article" date="2020" name="Biotechnol. Biofuels">
        <title>New insights from the biogas microbiome by comprehensive genome-resolved metagenomics of nearly 1600 species originating from multiple anaerobic digesters.</title>
        <authorList>
            <person name="Campanaro S."/>
            <person name="Treu L."/>
            <person name="Rodriguez-R L.M."/>
            <person name="Kovalovszki A."/>
            <person name="Ziels R.M."/>
            <person name="Maus I."/>
            <person name="Zhu X."/>
            <person name="Kougias P.G."/>
            <person name="Basile A."/>
            <person name="Luo G."/>
            <person name="Schluter A."/>
            <person name="Konstantinidis K.T."/>
            <person name="Angelidaki I."/>
        </authorList>
    </citation>
    <scope>NUCLEOTIDE SEQUENCE [LARGE SCALE GENOMIC DNA]</scope>
    <source>
        <strain evidence="7">AS06rmzACSIP_65</strain>
    </source>
</reference>
<dbReference type="InterPro" id="IPR041546">
    <property type="entry name" value="ClpA/ClpB_AAA_lid"/>
</dbReference>
<evidence type="ECO:0000313" key="7">
    <source>
        <dbReference type="EMBL" id="NLD25449.1"/>
    </source>
</evidence>
<dbReference type="InterPro" id="IPR003593">
    <property type="entry name" value="AAA+_ATPase"/>
</dbReference>
<evidence type="ECO:0000256" key="3">
    <source>
        <dbReference type="ARBA" id="ARBA00023186"/>
    </source>
</evidence>
<name>A0A847D0D2_9BACT</name>
<dbReference type="SMART" id="SM01086">
    <property type="entry name" value="ClpB_D2-small"/>
    <property type="match status" value="1"/>
</dbReference>
<dbReference type="GO" id="GO:0016887">
    <property type="term" value="F:ATP hydrolysis activity"/>
    <property type="evidence" value="ECO:0007669"/>
    <property type="project" value="InterPro"/>
</dbReference>
<dbReference type="Gene3D" id="3.40.50.300">
    <property type="entry name" value="P-loop containing nucleotide triphosphate hydrolases"/>
    <property type="match status" value="2"/>
</dbReference>
<accession>A0A847D0D2</accession>
<keyword evidence="4" id="KW-0812">Transmembrane</keyword>
<dbReference type="Proteomes" id="UP000545876">
    <property type="component" value="Unassembled WGS sequence"/>
</dbReference>